<feature type="region of interest" description="Disordered" evidence="1">
    <location>
        <begin position="92"/>
        <end position="145"/>
    </location>
</feature>
<comment type="caution">
    <text evidence="2">The sequence shown here is derived from an EMBL/GenBank/DDBJ whole genome shotgun (WGS) entry which is preliminary data.</text>
</comment>
<feature type="compositionally biased region" description="Acidic residues" evidence="1">
    <location>
        <begin position="95"/>
        <end position="113"/>
    </location>
</feature>
<organism evidence="2 3">
    <name type="scientific">Remersonia thermophila</name>
    <dbReference type="NCBI Taxonomy" id="72144"/>
    <lineage>
        <taxon>Eukaryota</taxon>
        <taxon>Fungi</taxon>
        <taxon>Dikarya</taxon>
        <taxon>Ascomycota</taxon>
        <taxon>Pezizomycotina</taxon>
        <taxon>Sordariomycetes</taxon>
        <taxon>Sordariomycetidae</taxon>
        <taxon>Sordariales</taxon>
        <taxon>Sordariales incertae sedis</taxon>
        <taxon>Remersonia</taxon>
    </lineage>
</organism>
<dbReference type="RefSeq" id="XP_070870140.1">
    <property type="nucleotide sequence ID" value="XM_071014468.1"/>
</dbReference>
<accession>A0ABR4DMX7</accession>
<feature type="compositionally biased region" description="Polar residues" evidence="1">
    <location>
        <begin position="33"/>
        <end position="45"/>
    </location>
</feature>
<dbReference type="Proteomes" id="UP001600064">
    <property type="component" value="Unassembled WGS sequence"/>
</dbReference>
<dbReference type="EMBL" id="JAZGUE010000001">
    <property type="protein sequence ID" value="KAL2271416.1"/>
    <property type="molecule type" value="Genomic_DNA"/>
</dbReference>
<keyword evidence="3" id="KW-1185">Reference proteome</keyword>
<protein>
    <submittedName>
        <fullName evidence="2">Uncharacterized protein</fullName>
    </submittedName>
</protein>
<evidence type="ECO:0000313" key="3">
    <source>
        <dbReference type="Proteomes" id="UP001600064"/>
    </source>
</evidence>
<name>A0ABR4DMX7_9PEZI</name>
<reference evidence="2 3" key="1">
    <citation type="journal article" date="2024" name="Commun. Biol.">
        <title>Comparative genomic analysis of thermophilic fungi reveals convergent evolutionary adaptations and gene losses.</title>
        <authorList>
            <person name="Steindorff A.S."/>
            <person name="Aguilar-Pontes M.V."/>
            <person name="Robinson A.J."/>
            <person name="Andreopoulos B."/>
            <person name="LaButti K."/>
            <person name="Kuo A."/>
            <person name="Mondo S."/>
            <person name="Riley R."/>
            <person name="Otillar R."/>
            <person name="Haridas S."/>
            <person name="Lipzen A."/>
            <person name="Grimwood J."/>
            <person name="Schmutz J."/>
            <person name="Clum A."/>
            <person name="Reid I.D."/>
            <person name="Moisan M.C."/>
            <person name="Butler G."/>
            <person name="Nguyen T.T.M."/>
            <person name="Dewar K."/>
            <person name="Conant G."/>
            <person name="Drula E."/>
            <person name="Henrissat B."/>
            <person name="Hansel C."/>
            <person name="Singer S."/>
            <person name="Hutchinson M.I."/>
            <person name="de Vries R.P."/>
            <person name="Natvig D.O."/>
            <person name="Powell A.J."/>
            <person name="Tsang A."/>
            <person name="Grigoriev I.V."/>
        </authorList>
    </citation>
    <scope>NUCLEOTIDE SEQUENCE [LARGE SCALE GENOMIC DNA]</scope>
    <source>
        <strain evidence="2 3">ATCC 22073</strain>
    </source>
</reference>
<evidence type="ECO:0000313" key="2">
    <source>
        <dbReference type="EMBL" id="KAL2271416.1"/>
    </source>
</evidence>
<evidence type="ECO:0000256" key="1">
    <source>
        <dbReference type="SAM" id="MobiDB-lite"/>
    </source>
</evidence>
<gene>
    <name evidence="2" type="ORF">VTJ83DRAFT_787</name>
</gene>
<feature type="region of interest" description="Disordered" evidence="1">
    <location>
        <begin position="28"/>
        <end position="50"/>
    </location>
</feature>
<sequence length="145" mass="16670">MSFKNPFAPERPEFDGPERVAKLLRALEGSTARAETSRQPQSAQLHSYPRWERPEHRVKDFLDYRYCCFRTLPIHQRYMALVRSKLRTVTLVTDLPDEPEKDEWAGDDSDSDPPDISGRSDCCHSDSASGPERSEALGLDWPMFL</sequence>
<dbReference type="GeneID" id="98129112"/>
<proteinExistence type="predicted"/>